<keyword evidence="9" id="KW-1185">Reference proteome</keyword>
<protein>
    <submittedName>
        <fullName evidence="8">Electron transport protein</fullName>
    </submittedName>
</protein>
<dbReference type="Pfam" id="PF09719">
    <property type="entry name" value="C_GCAxxG_C_C"/>
    <property type="match status" value="1"/>
</dbReference>
<gene>
    <name evidence="8" type="ORF">DTL3_1184</name>
</gene>
<keyword evidence="5" id="KW-0249">Electron transport</keyword>
<dbReference type="GO" id="GO:0005886">
    <property type="term" value="C:plasma membrane"/>
    <property type="evidence" value="ECO:0007669"/>
    <property type="project" value="InterPro"/>
</dbReference>
<dbReference type="EMBL" id="LN824141">
    <property type="protein sequence ID" value="CEP78487.1"/>
    <property type="molecule type" value="Genomic_DNA"/>
</dbReference>
<keyword evidence="4" id="KW-0288">FMN</keyword>
<dbReference type="InterPro" id="IPR007329">
    <property type="entry name" value="FMN-bd"/>
</dbReference>
<dbReference type="PANTHER" id="PTHR36118">
    <property type="entry name" value="ION-TRANSLOCATING OXIDOREDUCTASE COMPLEX SUBUNIT G"/>
    <property type="match status" value="1"/>
</dbReference>
<dbReference type="InterPro" id="IPR010181">
    <property type="entry name" value="CGCAxxGCC_motif"/>
</dbReference>
<dbReference type="RefSeq" id="WP_052670400.1">
    <property type="nucleotide sequence ID" value="NZ_LN824141.1"/>
</dbReference>
<evidence type="ECO:0000256" key="4">
    <source>
        <dbReference type="ARBA" id="ARBA00022643"/>
    </source>
</evidence>
<evidence type="ECO:0000259" key="7">
    <source>
        <dbReference type="SMART" id="SM00900"/>
    </source>
</evidence>
<evidence type="ECO:0000313" key="8">
    <source>
        <dbReference type="EMBL" id="CEP78487.1"/>
    </source>
</evidence>
<evidence type="ECO:0000256" key="1">
    <source>
        <dbReference type="ARBA" id="ARBA00022448"/>
    </source>
</evidence>
<dbReference type="Proteomes" id="UP000032809">
    <property type="component" value="Chromosome I"/>
</dbReference>
<dbReference type="GO" id="GO:0010181">
    <property type="term" value="F:FMN binding"/>
    <property type="evidence" value="ECO:0007669"/>
    <property type="project" value="InterPro"/>
</dbReference>
<evidence type="ECO:0000256" key="5">
    <source>
        <dbReference type="ARBA" id="ARBA00022982"/>
    </source>
</evidence>
<reference evidence="9" key="1">
    <citation type="submission" date="2014-11" db="EMBL/GenBank/DDBJ databases">
        <authorList>
            <person name="Wibberg D."/>
        </authorList>
    </citation>
    <scope>NUCLEOTIDE SEQUENCE [LARGE SCALE GENOMIC DNA]</scope>
    <source>
        <strain evidence="9">L3</strain>
    </source>
</reference>
<dbReference type="SMART" id="SM00900">
    <property type="entry name" value="FMN_bind"/>
    <property type="match status" value="1"/>
</dbReference>
<evidence type="ECO:0000313" key="9">
    <source>
        <dbReference type="Proteomes" id="UP000032809"/>
    </source>
</evidence>
<keyword evidence="1" id="KW-0813">Transport</keyword>
<dbReference type="GO" id="GO:0009055">
    <property type="term" value="F:electron transfer activity"/>
    <property type="evidence" value="ECO:0007669"/>
    <property type="project" value="InterPro"/>
</dbReference>
<dbReference type="InterPro" id="IPR036280">
    <property type="entry name" value="Multihaem_cyt_sf"/>
</dbReference>
<dbReference type="HOGENOM" id="CLU_665195_0_0_0"/>
<evidence type="ECO:0000256" key="2">
    <source>
        <dbReference type="ARBA" id="ARBA00022553"/>
    </source>
</evidence>
<proteinExistence type="predicted"/>
<organism evidence="8 9">
    <name type="scientific">Defluviitoga tunisiensis</name>
    <dbReference type="NCBI Taxonomy" id="1006576"/>
    <lineage>
        <taxon>Bacteria</taxon>
        <taxon>Thermotogati</taxon>
        <taxon>Thermotogota</taxon>
        <taxon>Thermotogae</taxon>
        <taxon>Petrotogales</taxon>
        <taxon>Petrotogaceae</taxon>
        <taxon>Defluviitoga</taxon>
    </lineage>
</organism>
<accession>A0A0C7NRJ3</accession>
<keyword evidence="6" id="KW-0175">Coiled coil</keyword>
<dbReference type="InterPro" id="IPR010209">
    <property type="entry name" value="Ion_transpt_RnfG/RsxG"/>
</dbReference>
<dbReference type="AlphaFoldDB" id="A0A0C7NRJ3"/>
<keyword evidence="3" id="KW-0285">Flavoprotein</keyword>
<dbReference type="KEGG" id="dtn:DTL3_1184"/>
<dbReference type="Pfam" id="PF04205">
    <property type="entry name" value="FMN_bind"/>
    <property type="match status" value="1"/>
</dbReference>
<feature type="coiled-coil region" evidence="6">
    <location>
        <begin position="42"/>
        <end position="86"/>
    </location>
</feature>
<dbReference type="GO" id="GO:0022900">
    <property type="term" value="P:electron transport chain"/>
    <property type="evidence" value="ECO:0007669"/>
    <property type="project" value="InterPro"/>
</dbReference>
<dbReference type="STRING" id="1006576.DTL3_1184"/>
<keyword evidence="2" id="KW-0597">Phosphoprotein</keyword>
<feature type="domain" description="FMN-binding" evidence="7">
    <location>
        <begin position="330"/>
        <end position="408"/>
    </location>
</feature>
<dbReference type="OrthoDB" id="9794010at2"/>
<evidence type="ECO:0000256" key="3">
    <source>
        <dbReference type="ARBA" id="ARBA00022630"/>
    </source>
</evidence>
<evidence type="ECO:0000256" key="6">
    <source>
        <dbReference type="SAM" id="Coils"/>
    </source>
</evidence>
<dbReference type="PATRIC" id="fig|1006576.9.peg.1185"/>
<name>A0A0C7NRJ3_DEFTU</name>
<dbReference type="PANTHER" id="PTHR36118:SF1">
    <property type="entry name" value="ION-TRANSLOCATING OXIDOREDUCTASE COMPLEX SUBUNIT G"/>
    <property type="match status" value="1"/>
</dbReference>
<dbReference type="SUPFAM" id="SSF48695">
    <property type="entry name" value="Multiheme cytochromes"/>
    <property type="match status" value="1"/>
</dbReference>
<sequence>MNQNSKSGRVVSIILAVALGFLVGFLVATPVIRKDLATEDQLVKIQEDIKQLDQKVKETTSLAQMIKDLESNLKSEISAVEEKIEKNVEPSKIGPAPEQPWPYEPLDVEEVRKLGHKGYYDGGCAYGAFNAIISSLAEKVGYPYNQIPTYMLHFGRGGILGEESVCGSVLGSIAAVNLITGKEYAPIALALVEYYKNTPLPTDISNKYAVNHEFLVDEYLSDVEFPQSVAGSVNCNISKQQWLKVSGYAPNSNEQRERCGRITGDMAAKAAELLNEWWEAKSGAQEETGPMAKFKEIFPNSQFKQVEENVYQVIQNGKVIGYVGIGSKKGFGGPITAAVGINIDGTLKGVRVLEQNETPGLGDKITDNTFLSQFEGLSYDKIDVDTISSATISSKALIELVQEEAQKLKNYAK</sequence>